<dbReference type="EMBL" id="CAJNIZ010009803">
    <property type="protein sequence ID" value="CAE7288493.1"/>
    <property type="molecule type" value="Genomic_DNA"/>
</dbReference>
<name>A0A812N158_SYMPI</name>
<protein>
    <submittedName>
        <fullName evidence="1">Uncharacterized protein</fullName>
    </submittedName>
</protein>
<evidence type="ECO:0000313" key="2">
    <source>
        <dbReference type="Proteomes" id="UP000649617"/>
    </source>
</evidence>
<evidence type="ECO:0000313" key="1">
    <source>
        <dbReference type="EMBL" id="CAE7288493.1"/>
    </source>
</evidence>
<gene>
    <name evidence="1" type="ORF">SPIL2461_LOCUS6487</name>
</gene>
<accession>A0A812N158</accession>
<keyword evidence="2" id="KW-1185">Reference proteome</keyword>
<dbReference type="AlphaFoldDB" id="A0A812N158"/>
<dbReference type="Proteomes" id="UP000649617">
    <property type="component" value="Unassembled WGS sequence"/>
</dbReference>
<feature type="non-terminal residue" evidence="1">
    <location>
        <position position="1"/>
    </location>
</feature>
<comment type="caution">
    <text evidence="1">The sequence shown here is derived from an EMBL/GenBank/DDBJ whole genome shotgun (WGS) entry which is preliminary data.</text>
</comment>
<reference evidence="1" key="1">
    <citation type="submission" date="2021-02" db="EMBL/GenBank/DDBJ databases">
        <authorList>
            <person name="Dougan E. K."/>
            <person name="Rhodes N."/>
            <person name="Thang M."/>
            <person name="Chan C."/>
        </authorList>
    </citation>
    <scope>NUCLEOTIDE SEQUENCE</scope>
</reference>
<sequence length="300" mass="34450">MLKKVYKKSLAPFYKVLDSIAEELLQLWRYGVDIFLKGRKLTLYICVVAVKADWPLLAKLGRFQRFFGRKTRLLNAAAKGICHLCRAGQDNIPYHDYSQNAAWRPTYLQDEAYDGNPPFHDLPWHNPLIYRFDIFHVGHKGVFAELAGSAIVVLMDMGLAGDGAVPNQLSNIYSDMVLFCRENHLSLRMSNLARTLISWETDADYPCGSWFKGADTTVACKFLETRFGVLARVDPSDEYITSIHMALRSANEFMRGLYSHGLWLRRHEALRLVEHGFQFVANYVQAAYEALFHSRTRFKL</sequence>
<organism evidence="1 2">
    <name type="scientific">Symbiodinium pilosum</name>
    <name type="common">Dinoflagellate</name>
    <dbReference type="NCBI Taxonomy" id="2952"/>
    <lineage>
        <taxon>Eukaryota</taxon>
        <taxon>Sar</taxon>
        <taxon>Alveolata</taxon>
        <taxon>Dinophyceae</taxon>
        <taxon>Suessiales</taxon>
        <taxon>Symbiodiniaceae</taxon>
        <taxon>Symbiodinium</taxon>
    </lineage>
</organism>
<proteinExistence type="predicted"/>